<name>A0A1M5AZG0_9BACT</name>
<proteinExistence type="predicted"/>
<dbReference type="STRING" id="1346286.SAMN05444362_105210"/>
<dbReference type="Gene3D" id="3.30.565.10">
    <property type="entry name" value="Histidine kinase-like ATPase, C-terminal domain"/>
    <property type="match status" value="1"/>
</dbReference>
<dbReference type="InterPro" id="IPR050640">
    <property type="entry name" value="Bact_2-comp_sensor_kinase"/>
</dbReference>
<feature type="transmembrane region" description="Helical" evidence="1">
    <location>
        <begin position="7"/>
        <end position="25"/>
    </location>
</feature>
<feature type="transmembrane region" description="Helical" evidence="1">
    <location>
        <begin position="78"/>
        <end position="101"/>
    </location>
</feature>
<keyword evidence="1" id="KW-0472">Membrane</keyword>
<keyword evidence="4" id="KW-1185">Reference proteome</keyword>
<reference evidence="4" key="1">
    <citation type="submission" date="2016-11" db="EMBL/GenBank/DDBJ databases">
        <authorList>
            <person name="Varghese N."/>
            <person name="Submissions S."/>
        </authorList>
    </citation>
    <scope>NUCLEOTIDE SEQUENCE [LARGE SCALE GENOMIC DNA]</scope>
    <source>
        <strain evidence="4">DSM 27370</strain>
    </source>
</reference>
<evidence type="ECO:0000313" key="4">
    <source>
        <dbReference type="Proteomes" id="UP000184480"/>
    </source>
</evidence>
<dbReference type="GO" id="GO:0016020">
    <property type="term" value="C:membrane"/>
    <property type="evidence" value="ECO:0007669"/>
    <property type="project" value="InterPro"/>
</dbReference>
<accession>A0A1M5AZG0</accession>
<feature type="transmembrane region" description="Helical" evidence="1">
    <location>
        <begin position="107"/>
        <end position="127"/>
    </location>
</feature>
<keyword evidence="1" id="KW-0812">Transmembrane</keyword>
<feature type="domain" description="Signal transduction histidine kinase internal region" evidence="2">
    <location>
        <begin position="154"/>
        <end position="232"/>
    </location>
</feature>
<dbReference type="EMBL" id="FQUC01000005">
    <property type="protein sequence ID" value="SHF35654.1"/>
    <property type="molecule type" value="Genomic_DNA"/>
</dbReference>
<organism evidence="3 4">
    <name type="scientific">Dysgonomonas macrotermitis</name>
    <dbReference type="NCBI Taxonomy" id="1346286"/>
    <lineage>
        <taxon>Bacteria</taxon>
        <taxon>Pseudomonadati</taxon>
        <taxon>Bacteroidota</taxon>
        <taxon>Bacteroidia</taxon>
        <taxon>Bacteroidales</taxon>
        <taxon>Dysgonomonadaceae</taxon>
        <taxon>Dysgonomonas</taxon>
    </lineage>
</organism>
<dbReference type="OrthoDB" id="9792992at2"/>
<dbReference type="Pfam" id="PF06580">
    <property type="entry name" value="His_kinase"/>
    <property type="match status" value="1"/>
</dbReference>
<dbReference type="InterPro" id="IPR036890">
    <property type="entry name" value="HATPase_C_sf"/>
</dbReference>
<dbReference type="PANTHER" id="PTHR34220:SF7">
    <property type="entry name" value="SENSOR HISTIDINE KINASE YPDA"/>
    <property type="match status" value="1"/>
</dbReference>
<evidence type="ECO:0000313" key="3">
    <source>
        <dbReference type="EMBL" id="SHF35654.1"/>
    </source>
</evidence>
<feature type="transmembrane region" description="Helical" evidence="1">
    <location>
        <begin position="40"/>
        <end position="58"/>
    </location>
</feature>
<evidence type="ECO:0000259" key="2">
    <source>
        <dbReference type="Pfam" id="PF06580"/>
    </source>
</evidence>
<dbReference type="AlphaFoldDB" id="A0A1M5AZG0"/>
<gene>
    <name evidence="3" type="ORF">SAMN05444362_105210</name>
</gene>
<dbReference type="Proteomes" id="UP000184480">
    <property type="component" value="Unassembled WGS sequence"/>
</dbReference>
<keyword evidence="1" id="KW-1133">Transmembrane helix</keyword>
<evidence type="ECO:0000256" key="1">
    <source>
        <dbReference type="SAM" id="Phobius"/>
    </source>
</evidence>
<dbReference type="PANTHER" id="PTHR34220">
    <property type="entry name" value="SENSOR HISTIDINE KINASE YPDA"/>
    <property type="match status" value="1"/>
</dbReference>
<keyword evidence="3" id="KW-0418">Kinase</keyword>
<dbReference type="GO" id="GO:0000155">
    <property type="term" value="F:phosphorelay sensor kinase activity"/>
    <property type="evidence" value="ECO:0007669"/>
    <property type="project" value="InterPro"/>
</dbReference>
<keyword evidence="3" id="KW-0808">Transferase</keyword>
<dbReference type="RefSeq" id="WP_062180424.1">
    <property type="nucleotide sequence ID" value="NZ_BBXL01000010.1"/>
</dbReference>
<dbReference type="InterPro" id="IPR010559">
    <property type="entry name" value="Sig_transdc_His_kin_internal"/>
</dbReference>
<protein>
    <submittedName>
        <fullName evidence="3">Histidine kinase</fullName>
    </submittedName>
</protein>
<sequence length="340" mass="40817">MKNSLRWLYPFFGGIILFNMLRVVTDFTKHDVFWAGDLRLHLISICFTIFLCYFYDIVWRRQLSKIISINNKSVIKEYLIVTLQLSTINIVLVLGQYAGIFYMGSGWIDYMLINVCFIPFLLIYYTLIRNEMVNKNYQDKMLTLEKLKADKSEAELKFLKSQYHPHFLFNALNTIYFQIDEENQEAKHSIEKLSDLLRYQLYDIEKEVTLEQEINYLQSYIAFQQLRMSDRLVLNTYFDPQLREQKVHPLLFQPLIENAFKYVRGEEYRIKLEMKLEDNLIRFYVENTVSQNQNIENIEHKGIGINNLKRRLYLLYPNRYSLDIEQVENLFVSKLTIKTV</sequence>